<proteinExistence type="predicted"/>
<organism evidence="1">
    <name type="scientific">marine sediment metagenome</name>
    <dbReference type="NCBI Taxonomy" id="412755"/>
    <lineage>
        <taxon>unclassified sequences</taxon>
        <taxon>metagenomes</taxon>
        <taxon>ecological metagenomes</taxon>
    </lineage>
</organism>
<sequence length="62" mass="7307">MTESQEIINVVPQYIPLDEIEDIFKEKITIFYKNSGPTKQWKESMGNYLLNPSKFHFGLKDL</sequence>
<comment type="caution">
    <text evidence="1">The sequence shown here is derived from an EMBL/GenBank/DDBJ whole genome shotgun (WGS) entry which is preliminary data.</text>
</comment>
<name>A0A0F9RDG9_9ZZZZ</name>
<evidence type="ECO:0000313" key="1">
    <source>
        <dbReference type="EMBL" id="KKN54575.1"/>
    </source>
</evidence>
<accession>A0A0F9RDG9</accession>
<dbReference type="AlphaFoldDB" id="A0A0F9RDG9"/>
<gene>
    <name evidence="1" type="ORF">LCGC14_0591140</name>
</gene>
<dbReference type="EMBL" id="LAZR01000923">
    <property type="protein sequence ID" value="KKN54575.1"/>
    <property type="molecule type" value="Genomic_DNA"/>
</dbReference>
<protein>
    <submittedName>
        <fullName evidence="1">Uncharacterized protein</fullName>
    </submittedName>
</protein>
<reference evidence="1" key="1">
    <citation type="journal article" date="2015" name="Nature">
        <title>Complex archaea that bridge the gap between prokaryotes and eukaryotes.</title>
        <authorList>
            <person name="Spang A."/>
            <person name="Saw J.H."/>
            <person name="Jorgensen S.L."/>
            <person name="Zaremba-Niedzwiedzka K."/>
            <person name="Martijn J."/>
            <person name="Lind A.E."/>
            <person name="van Eijk R."/>
            <person name="Schleper C."/>
            <person name="Guy L."/>
            <person name="Ettema T.J."/>
        </authorList>
    </citation>
    <scope>NUCLEOTIDE SEQUENCE</scope>
</reference>